<evidence type="ECO:0000256" key="7">
    <source>
        <dbReference type="SAM" id="MobiDB-lite"/>
    </source>
</evidence>
<dbReference type="InterPro" id="IPR046704">
    <property type="entry name" value="DUF6777"/>
</dbReference>
<feature type="region of interest" description="Disordered" evidence="7">
    <location>
        <begin position="1"/>
        <end position="79"/>
    </location>
</feature>
<feature type="compositionally biased region" description="Low complexity" evidence="7">
    <location>
        <begin position="609"/>
        <end position="624"/>
    </location>
</feature>
<dbReference type="AlphaFoldDB" id="A0A1G6PL88"/>
<feature type="region of interest" description="Disordered" evidence="7">
    <location>
        <begin position="608"/>
        <end position="799"/>
    </location>
</feature>
<dbReference type="InterPro" id="IPR000719">
    <property type="entry name" value="Prot_kinase_dom"/>
</dbReference>
<dbReference type="InterPro" id="IPR011009">
    <property type="entry name" value="Kinase-like_dom_sf"/>
</dbReference>
<feature type="region of interest" description="Disordered" evidence="7">
    <location>
        <begin position="385"/>
        <end position="431"/>
    </location>
</feature>
<dbReference type="OrthoDB" id="4655582at2"/>
<evidence type="ECO:0000256" key="4">
    <source>
        <dbReference type="ARBA" id="ARBA00022741"/>
    </source>
</evidence>
<feature type="compositionally biased region" description="Basic residues" evidence="7">
    <location>
        <begin position="1"/>
        <end position="13"/>
    </location>
</feature>
<feature type="compositionally biased region" description="Low complexity" evidence="7">
    <location>
        <begin position="637"/>
        <end position="699"/>
    </location>
</feature>
<evidence type="ECO:0000313" key="11">
    <source>
        <dbReference type="Proteomes" id="UP000199416"/>
    </source>
</evidence>
<protein>
    <recommendedName>
        <fullName evidence="1">non-specific serine/threonine protein kinase</fullName>
        <ecNumber evidence="1">2.7.11.1</ecNumber>
    </recommendedName>
</protein>
<dbReference type="Gene3D" id="1.10.510.10">
    <property type="entry name" value="Transferase(Phosphotransferase) domain 1"/>
    <property type="match status" value="1"/>
</dbReference>
<evidence type="ECO:0000256" key="3">
    <source>
        <dbReference type="ARBA" id="ARBA00022679"/>
    </source>
</evidence>
<feature type="domain" description="Protein kinase" evidence="9">
    <location>
        <begin position="76"/>
        <end position="329"/>
    </location>
</feature>
<evidence type="ECO:0000256" key="8">
    <source>
        <dbReference type="SAM" id="Phobius"/>
    </source>
</evidence>
<keyword evidence="8" id="KW-0472">Membrane</keyword>
<dbReference type="PANTHER" id="PTHR43289">
    <property type="entry name" value="MITOGEN-ACTIVATED PROTEIN KINASE KINASE KINASE 20-RELATED"/>
    <property type="match status" value="1"/>
</dbReference>
<keyword evidence="6" id="KW-0067">ATP-binding</keyword>
<name>A0A1G6PL88_9ACTN</name>
<dbReference type="PROSITE" id="PS50011">
    <property type="entry name" value="PROTEIN_KINASE_DOM"/>
    <property type="match status" value="1"/>
</dbReference>
<evidence type="ECO:0000313" key="10">
    <source>
        <dbReference type="EMBL" id="SDC80125.1"/>
    </source>
</evidence>
<keyword evidence="5 10" id="KW-0418">Kinase</keyword>
<gene>
    <name evidence="10" type="ORF">SAMN05660690_2608</name>
</gene>
<feature type="compositionally biased region" description="Low complexity" evidence="7">
    <location>
        <begin position="25"/>
        <end position="40"/>
    </location>
</feature>
<dbReference type="Pfam" id="PF00069">
    <property type="entry name" value="Pkinase"/>
    <property type="match status" value="1"/>
</dbReference>
<keyword evidence="3" id="KW-0808">Transferase</keyword>
<dbReference type="GO" id="GO:0004674">
    <property type="term" value="F:protein serine/threonine kinase activity"/>
    <property type="evidence" value="ECO:0007669"/>
    <property type="project" value="UniProtKB-KW"/>
</dbReference>
<keyword evidence="4" id="KW-0547">Nucleotide-binding</keyword>
<dbReference type="PANTHER" id="PTHR43289:SF6">
    <property type="entry name" value="SERINE_THREONINE-PROTEIN KINASE NEKL-3"/>
    <property type="match status" value="1"/>
</dbReference>
<keyword evidence="11" id="KW-1185">Reference proteome</keyword>
<reference evidence="11" key="1">
    <citation type="submission" date="2016-10" db="EMBL/GenBank/DDBJ databases">
        <authorList>
            <person name="Varghese N."/>
            <person name="Submissions S."/>
        </authorList>
    </citation>
    <scope>NUCLEOTIDE SEQUENCE [LARGE SCALE GENOMIC DNA]</scope>
    <source>
        <strain evidence="11">DSM 45421</strain>
    </source>
</reference>
<keyword evidence="8" id="KW-1133">Transmembrane helix</keyword>
<feature type="transmembrane region" description="Helical" evidence="8">
    <location>
        <begin position="342"/>
        <end position="368"/>
    </location>
</feature>
<dbReference type="EMBL" id="FMZF01000003">
    <property type="protein sequence ID" value="SDC80125.1"/>
    <property type="molecule type" value="Genomic_DNA"/>
</dbReference>
<keyword evidence="2" id="KW-0723">Serine/threonine-protein kinase</keyword>
<dbReference type="SMART" id="SM00220">
    <property type="entry name" value="S_TKc"/>
    <property type="match status" value="1"/>
</dbReference>
<feature type="compositionally biased region" description="Acidic residues" evidence="7">
    <location>
        <begin position="712"/>
        <end position="723"/>
    </location>
</feature>
<keyword evidence="8" id="KW-0812">Transmembrane</keyword>
<feature type="compositionally biased region" description="Low complexity" evidence="7">
    <location>
        <begin position="404"/>
        <end position="431"/>
    </location>
</feature>
<dbReference type="RefSeq" id="WP_091366246.1">
    <property type="nucleotide sequence ID" value="NZ_FMZF01000003.1"/>
</dbReference>
<organism evidence="10 11">
    <name type="scientific">Geodermatophilus telluris</name>
    <dbReference type="NCBI Taxonomy" id="1190417"/>
    <lineage>
        <taxon>Bacteria</taxon>
        <taxon>Bacillati</taxon>
        <taxon>Actinomycetota</taxon>
        <taxon>Actinomycetes</taxon>
        <taxon>Geodermatophilales</taxon>
        <taxon>Geodermatophilaceae</taxon>
        <taxon>Geodermatophilus</taxon>
    </lineage>
</organism>
<proteinExistence type="predicted"/>
<evidence type="ECO:0000256" key="6">
    <source>
        <dbReference type="ARBA" id="ARBA00022840"/>
    </source>
</evidence>
<dbReference type="Gene3D" id="3.30.200.20">
    <property type="entry name" value="Phosphorylase Kinase, domain 1"/>
    <property type="match status" value="1"/>
</dbReference>
<evidence type="ECO:0000256" key="1">
    <source>
        <dbReference type="ARBA" id="ARBA00012513"/>
    </source>
</evidence>
<dbReference type="SUPFAM" id="SSF56112">
    <property type="entry name" value="Protein kinase-like (PK-like)"/>
    <property type="match status" value="1"/>
</dbReference>
<accession>A0A1G6PL88</accession>
<dbReference type="EC" id="2.7.11.1" evidence="1"/>
<dbReference type="Pfam" id="PF20568">
    <property type="entry name" value="DUF6777"/>
    <property type="match status" value="1"/>
</dbReference>
<sequence>MLRVRAAGRRTTAHRAQSSRDRLLRGAARCAGARPAGRSATDTRPVRNRHSADDGATRRSGSPREVPLTGPTFGPYELDELLGPGRAGEVYRAWDTRRSRTVALEVVAPALSGDPRFRARFPQVCAAVAQLDEPHVLAVHEVGEVDGRLYVDAQLVDGRPLSAVLAAEGPLPAELAVDVVGQVAAALDAAHAAGLVHGDLRTADVLLSGHGDRPDVHLTGFGAAGTVDGTTDRRADVAALAALLHESLTGRPPGAAAQAGPLPGTLGAVVARGTAADPDRRFAGAGELATAARAALRPAPDTLPTPVAAAAPVAGAVAVAADVPAHHVARHRRPSWWARHRGGLVAALLAGVAALTAAGGVAAVGLIADVSDAATPTPVVVEPADEPGEAPFVPAPPDAAEPTAGAVGEAVPPGADAGTAAPAAAAEGTVPGDQPGLYGGAGAEACDPAGLAAFLTAHPDRGAAFAAVEGIALDEVDTYLASLTPVVLRFDTAVTNHGFTAGAAVPFPSVLQAGTAVLVDDSGVPQVRCICGNPLAPPVSRPSADHEGETWPGYAAAAVVVVERSVAPLPALVLVDAVTGTVVARPVRTTGGEDQPVGAVLAELARVFTGDPTPSPSSGATTSAVPPPAAASGGAGTATTVPPAPDTGTASPSADAPPTTGGSTSRGTTAPGTTAPGTTSPGTTAPGTTAPGTGTTSAPAEPPADEPPAAEVPDEEPAPEPVEEQPAAEVPDTEEPAPAAVFTDAAPTAATTSAGTPTETTATEVTPSEAAPTETAATETTATGTTPSDLTPSGASATP</sequence>
<dbReference type="GO" id="GO:0005524">
    <property type="term" value="F:ATP binding"/>
    <property type="evidence" value="ECO:0007669"/>
    <property type="project" value="UniProtKB-KW"/>
</dbReference>
<evidence type="ECO:0000259" key="9">
    <source>
        <dbReference type="PROSITE" id="PS50011"/>
    </source>
</evidence>
<dbReference type="Proteomes" id="UP000199416">
    <property type="component" value="Unassembled WGS sequence"/>
</dbReference>
<evidence type="ECO:0000256" key="5">
    <source>
        <dbReference type="ARBA" id="ARBA00022777"/>
    </source>
</evidence>
<dbReference type="STRING" id="1190417.SAMN05660690_2608"/>
<feature type="compositionally biased region" description="Low complexity" evidence="7">
    <location>
        <begin position="724"/>
        <end position="787"/>
    </location>
</feature>
<feature type="compositionally biased region" description="Polar residues" evidence="7">
    <location>
        <begin position="788"/>
        <end position="799"/>
    </location>
</feature>
<evidence type="ECO:0000256" key="2">
    <source>
        <dbReference type="ARBA" id="ARBA00022527"/>
    </source>
</evidence>